<dbReference type="InterPro" id="IPR006578">
    <property type="entry name" value="MADF-dom"/>
</dbReference>
<dbReference type="AlphaFoldDB" id="A0A9P0CK72"/>
<name>A0A9P0CK72_9CUCU</name>
<feature type="compositionally biased region" description="Low complexity" evidence="1">
    <location>
        <begin position="171"/>
        <end position="184"/>
    </location>
</feature>
<accession>A0A9P0CK72</accession>
<organism evidence="3 4">
    <name type="scientific">Psylliodes chrysocephalus</name>
    <dbReference type="NCBI Taxonomy" id="3402493"/>
    <lineage>
        <taxon>Eukaryota</taxon>
        <taxon>Metazoa</taxon>
        <taxon>Ecdysozoa</taxon>
        <taxon>Arthropoda</taxon>
        <taxon>Hexapoda</taxon>
        <taxon>Insecta</taxon>
        <taxon>Pterygota</taxon>
        <taxon>Neoptera</taxon>
        <taxon>Endopterygota</taxon>
        <taxon>Coleoptera</taxon>
        <taxon>Polyphaga</taxon>
        <taxon>Cucujiformia</taxon>
        <taxon>Chrysomeloidea</taxon>
        <taxon>Chrysomelidae</taxon>
        <taxon>Galerucinae</taxon>
        <taxon>Alticini</taxon>
        <taxon>Psylliodes</taxon>
    </lineage>
</organism>
<evidence type="ECO:0000259" key="2">
    <source>
        <dbReference type="PROSITE" id="PS51029"/>
    </source>
</evidence>
<sequence>MSQNMDMYESEEVECAECGAVFDIADHQYHECDIAGASKQNIYTATQKTSEDTNVAKFAEAIQARPALWDHTLPLKERGKDIREHFWREVYEEMDGLIPLNQMEKKWKNLKDTFLKHLKTYKPSGAGADEKKKWKHYDSLSFLTDINLNRVTFGNFAPVEAAVNVDLLSPTSSTSRSLLSNSDTPSRIKRQKKSDETDQMLLEVLKQPTPKKENLTTISPVLMAVQEVLNKLPENVRMKAEIDILNKVYQLHAENQVL</sequence>
<dbReference type="Pfam" id="PF10545">
    <property type="entry name" value="MADF_DNA_bdg"/>
    <property type="match status" value="1"/>
</dbReference>
<dbReference type="SMART" id="SM00595">
    <property type="entry name" value="MADF"/>
    <property type="match status" value="1"/>
</dbReference>
<evidence type="ECO:0000256" key="1">
    <source>
        <dbReference type="SAM" id="MobiDB-lite"/>
    </source>
</evidence>
<dbReference type="PROSITE" id="PS51029">
    <property type="entry name" value="MADF"/>
    <property type="match status" value="1"/>
</dbReference>
<keyword evidence="4" id="KW-1185">Reference proteome</keyword>
<protein>
    <recommendedName>
        <fullName evidence="2">MADF domain-containing protein</fullName>
    </recommendedName>
</protein>
<reference evidence="3" key="1">
    <citation type="submission" date="2022-01" db="EMBL/GenBank/DDBJ databases">
        <authorList>
            <person name="King R."/>
        </authorList>
    </citation>
    <scope>NUCLEOTIDE SEQUENCE</scope>
</reference>
<proteinExistence type="predicted"/>
<dbReference type="PANTHER" id="PTHR12243">
    <property type="entry name" value="MADF DOMAIN TRANSCRIPTION FACTOR"/>
    <property type="match status" value="1"/>
</dbReference>
<dbReference type="EMBL" id="OV651825">
    <property type="protein sequence ID" value="CAH1103036.1"/>
    <property type="molecule type" value="Genomic_DNA"/>
</dbReference>
<gene>
    <name evidence="3" type="ORF">PSYICH_LOCUS3765</name>
</gene>
<dbReference type="InterPro" id="IPR039353">
    <property type="entry name" value="TF_Adf1"/>
</dbReference>
<feature type="domain" description="MADF" evidence="2">
    <location>
        <begin position="57"/>
        <end position="148"/>
    </location>
</feature>
<dbReference type="PANTHER" id="PTHR12243:SF67">
    <property type="entry name" value="COREPRESSOR OF PANGOLIN, ISOFORM A-RELATED"/>
    <property type="match status" value="1"/>
</dbReference>
<dbReference type="OrthoDB" id="6159213at2759"/>
<evidence type="ECO:0000313" key="3">
    <source>
        <dbReference type="EMBL" id="CAH1103036.1"/>
    </source>
</evidence>
<dbReference type="Proteomes" id="UP001153636">
    <property type="component" value="Chromosome 13"/>
</dbReference>
<feature type="region of interest" description="Disordered" evidence="1">
    <location>
        <begin position="171"/>
        <end position="194"/>
    </location>
</feature>
<evidence type="ECO:0000313" key="4">
    <source>
        <dbReference type="Proteomes" id="UP001153636"/>
    </source>
</evidence>